<keyword evidence="1" id="KW-1133">Transmembrane helix</keyword>
<organism evidence="2 3">
    <name type="scientific">Gongylonema pulchrum</name>
    <dbReference type="NCBI Taxonomy" id="637853"/>
    <lineage>
        <taxon>Eukaryota</taxon>
        <taxon>Metazoa</taxon>
        <taxon>Ecdysozoa</taxon>
        <taxon>Nematoda</taxon>
        <taxon>Chromadorea</taxon>
        <taxon>Rhabditida</taxon>
        <taxon>Spirurina</taxon>
        <taxon>Spiruromorpha</taxon>
        <taxon>Spiruroidea</taxon>
        <taxon>Gongylonematidae</taxon>
        <taxon>Gongylonema</taxon>
    </lineage>
</organism>
<accession>A0A3P6T0S4</accession>
<sequence>MTWLGDSKNKFDIINVKNFSKVQEQLPYLSGKDDDAFQISLAAAKKHELHILLKMSIVMTTTLIMLLAT</sequence>
<dbReference type="EMBL" id="UYRT01033059">
    <property type="protein sequence ID" value="VDK76103.1"/>
    <property type="molecule type" value="Genomic_DNA"/>
</dbReference>
<keyword evidence="3" id="KW-1185">Reference proteome</keyword>
<name>A0A3P6T0S4_9BILA</name>
<evidence type="ECO:0000313" key="2">
    <source>
        <dbReference type="EMBL" id="VDK76103.1"/>
    </source>
</evidence>
<evidence type="ECO:0000313" key="3">
    <source>
        <dbReference type="Proteomes" id="UP000271098"/>
    </source>
</evidence>
<dbReference type="Proteomes" id="UP000271098">
    <property type="component" value="Unassembled WGS sequence"/>
</dbReference>
<evidence type="ECO:0000256" key="1">
    <source>
        <dbReference type="SAM" id="Phobius"/>
    </source>
</evidence>
<dbReference type="AlphaFoldDB" id="A0A3P6T0S4"/>
<feature type="transmembrane region" description="Helical" evidence="1">
    <location>
        <begin position="51"/>
        <end position="68"/>
    </location>
</feature>
<proteinExistence type="predicted"/>
<reference evidence="2 3" key="1">
    <citation type="submission" date="2018-11" db="EMBL/GenBank/DDBJ databases">
        <authorList>
            <consortium name="Pathogen Informatics"/>
        </authorList>
    </citation>
    <scope>NUCLEOTIDE SEQUENCE [LARGE SCALE GENOMIC DNA]</scope>
</reference>
<keyword evidence="1" id="KW-0812">Transmembrane</keyword>
<gene>
    <name evidence="2" type="ORF">GPUH_LOCUS9692</name>
</gene>
<protein>
    <submittedName>
        <fullName evidence="2">Uncharacterized protein</fullName>
    </submittedName>
</protein>
<keyword evidence="1" id="KW-0472">Membrane</keyword>